<dbReference type="GO" id="GO:0043565">
    <property type="term" value="F:sequence-specific DNA binding"/>
    <property type="evidence" value="ECO:0007669"/>
    <property type="project" value="TreeGrafter"/>
</dbReference>
<keyword evidence="3 6" id="KW-0238">DNA-binding</keyword>
<protein>
    <submittedName>
        <fullName evidence="6">DNA-binding transcriptional LysR family regulator</fullName>
    </submittedName>
</protein>
<dbReference type="PRINTS" id="PR00039">
    <property type="entry name" value="HTHLYSR"/>
</dbReference>
<gene>
    <name evidence="6" type="ORF">GGR37_001264</name>
</gene>
<dbReference type="Gene3D" id="1.10.10.10">
    <property type="entry name" value="Winged helix-like DNA-binding domain superfamily/Winged helix DNA-binding domain"/>
    <property type="match status" value="1"/>
</dbReference>
<comment type="similarity">
    <text evidence="1">Belongs to the LysR transcriptional regulatory family.</text>
</comment>
<dbReference type="RefSeq" id="WP_144905140.1">
    <property type="nucleotide sequence ID" value="NZ_JACHOA010000002.1"/>
</dbReference>
<dbReference type="SUPFAM" id="SSF53850">
    <property type="entry name" value="Periplasmic binding protein-like II"/>
    <property type="match status" value="1"/>
</dbReference>
<dbReference type="PROSITE" id="PS50931">
    <property type="entry name" value="HTH_LYSR"/>
    <property type="match status" value="1"/>
</dbReference>
<dbReference type="GO" id="GO:0003700">
    <property type="term" value="F:DNA-binding transcription factor activity"/>
    <property type="evidence" value="ECO:0007669"/>
    <property type="project" value="InterPro"/>
</dbReference>
<keyword evidence="7" id="KW-1185">Reference proteome</keyword>
<dbReference type="Pfam" id="PF00126">
    <property type="entry name" value="HTH_1"/>
    <property type="match status" value="1"/>
</dbReference>
<dbReference type="PANTHER" id="PTHR30537">
    <property type="entry name" value="HTH-TYPE TRANSCRIPTIONAL REGULATOR"/>
    <property type="match status" value="1"/>
</dbReference>
<evidence type="ECO:0000313" key="6">
    <source>
        <dbReference type="EMBL" id="MBB4613005.1"/>
    </source>
</evidence>
<dbReference type="Proteomes" id="UP000538566">
    <property type="component" value="Unassembled WGS sequence"/>
</dbReference>
<dbReference type="CDD" id="cd08471">
    <property type="entry name" value="PBP2_CrgA_like_2"/>
    <property type="match status" value="1"/>
</dbReference>
<dbReference type="PANTHER" id="PTHR30537:SF5">
    <property type="entry name" value="HTH-TYPE TRANSCRIPTIONAL ACTIVATOR TTDR-RELATED"/>
    <property type="match status" value="1"/>
</dbReference>
<dbReference type="InterPro" id="IPR036388">
    <property type="entry name" value="WH-like_DNA-bd_sf"/>
</dbReference>
<feature type="domain" description="HTH lysR-type" evidence="5">
    <location>
        <begin position="1"/>
        <end position="59"/>
    </location>
</feature>
<evidence type="ECO:0000256" key="4">
    <source>
        <dbReference type="ARBA" id="ARBA00023163"/>
    </source>
</evidence>
<reference evidence="6 7" key="1">
    <citation type="submission" date="2020-08" db="EMBL/GenBank/DDBJ databases">
        <title>Genomic Encyclopedia of Type Strains, Phase IV (KMG-IV): sequencing the most valuable type-strain genomes for metagenomic binning, comparative biology and taxonomic classification.</title>
        <authorList>
            <person name="Goeker M."/>
        </authorList>
    </citation>
    <scope>NUCLEOTIDE SEQUENCE [LARGE SCALE GENOMIC DNA]</scope>
    <source>
        <strain evidence="6 7">DSM 17507</strain>
    </source>
</reference>
<dbReference type="EMBL" id="JACHOA010000002">
    <property type="protein sequence ID" value="MBB4613005.1"/>
    <property type="molecule type" value="Genomic_DNA"/>
</dbReference>
<evidence type="ECO:0000256" key="1">
    <source>
        <dbReference type="ARBA" id="ARBA00009437"/>
    </source>
</evidence>
<dbReference type="InterPro" id="IPR005119">
    <property type="entry name" value="LysR_subst-bd"/>
</dbReference>
<name>A0A7W7AB40_9SPHN</name>
<dbReference type="OrthoDB" id="9786526at2"/>
<evidence type="ECO:0000256" key="3">
    <source>
        <dbReference type="ARBA" id="ARBA00023125"/>
    </source>
</evidence>
<dbReference type="InterPro" id="IPR036390">
    <property type="entry name" value="WH_DNA-bd_sf"/>
</dbReference>
<comment type="caution">
    <text evidence="6">The sequence shown here is derived from an EMBL/GenBank/DDBJ whole genome shotgun (WGS) entry which is preliminary data.</text>
</comment>
<keyword evidence="4" id="KW-0804">Transcription</keyword>
<dbReference type="AlphaFoldDB" id="A0A7W7AB40"/>
<evidence type="ECO:0000313" key="7">
    <source>
        <dbReference type="Proteomes" id="UP000538566"/>
    </source>
</evidence>
<dbReference type="Gene3D" id="3.40.190.290">
    <property type="match status" value="1"/>
</dbReference>
<keyword evidence="2" id="KW-0805">Transcription regulation</keyword>
<dbReference type="Pfam" id="PF03466">
    <property type="entry name" value="LysR_substrate"/>
    <property type="match status" value="1"/>
</dbReference>
<organism evidence="6 7">
    <name type="scientific">Novosphingobium taihuense</name>
    <dbReference type="NCBI Taxonomy" id="260085"/>
    <lineage>
        <taxon>Bacteria</taxon>
        <taxon>Pseudomonadati</taxon>
        <taxon>Pseudomonadota</taxon>
        <taxon>Alphaproteobacteria</taxon>
        <taxon>Sphingomonadales</taxon>
        <taxon>Sphingomonadaceae</taxon>
        <taxon>Novosphingobium</taxon>
    </lineage>
</organism>
<evidence type="ECO:0000259" key="5">
    <source>
        <dbReference type="PROSITE" id="PS50931"/>
    </source>
</evidence>
<dbReference type="InterPro" id="IPR000847">
    <property type="entry name" value="LysR_HTH_N"/>
</dbReference>
<dbReference type="FunFam" id="1.10.10.10:FF:000001">
    <property type="entry name" value="LysR family transcriptional regulator"/>
    <property type="match status" value="1"/>
</dbReference>
<evidence type="ECO:0000256" key="2">
    <source>
        <dbReference type="ARBA" id="ARBA00023015"/>
    </source>
</evidence>
<dbReference type="GO" id="GO:0006351">
    <property type="term" value="P:DNA-templated transcription"/>
    <property type="evidence" value="ECO:0007669"/>
    <property type="project" value="TreeGrafter"/>
</dbReference>
<accession>A0A7W7AB40</accession>
<sequence length="305" mass="33195">MDRWQSMRIFAEVARHSSFAEAARRLHMSAPAVTRAVATLEEHIGTRLLVRSTRLVKLTEAGARYYADCQRILAEIAEAEAMAAGSYATPSGTLTVTAPAMFGRMYVLPILTEYLDRYPQVTGRTLFVDRPVNLIEEGVDLAVRIGHLADSSMIATRVGSARMVVVASPQYLREHGMPTGPADLTRFRIAASTAAWASPEWQFAEDLKVRVEPSLLCNTNDAAINAALAGWGLTRVLDYQVGAALGDGRLQIVLEDHEPPPFPIHVVHPEGLHAPAKVRAFIDLAVAKLRSSRLRPDGGPANAPD</sequence>
<dbReference type="InterPro" id="IPR058163">
    <property type="entry name" value="LysR-type_TF_proteobact-type"/>
</dbReference>
<dbReference type="SUPFAM" id="SSF46785">
    <property type="entry name" value="Winged helix' DNA-binding domain"/>
    <property type="match status" value="1"/>
</dbReference>
<proteinExistence type="inferred from homology"/>